<keyword evidence="2" id="KW-1185">Reference proteome</keyword>
<comment type="caution">
    <text evidence="1">The sequence shown here is derived from an EMBL/GenBank/DDBJ whole genome shotgun (WGS) entry which is preliminary data.</text>
</comment>
<evidence type="ECO:0000313" key="2">
    <source>
        <dbReference type="Proteomes" id="UP000257109"/>
    </source>
</evidence>
<reference evidence="1" key="1">
    <citation type="submission" date="2018-05" db="EMBL/GenBank/DDBJ databases">
        <title>Draft genome of Mucuna pruriens seed.</title>
        <authorList>
            <person name="Nnadi N.E."/>
            <person name="Vos R."/>
            <person name="Hasami M.H."/>
            <person name="Devisetty U.K."/>
            <person name="Aguiy J.C."/>
        </authorList>
    </citation>
    <scope>NUCLEOTIDE SEQUENCE [LARGE SCALE GENOMIC DNA]</scope>
    <source>
        <strain evidence="1">JCA_2017</strain>
    </source>
</reference>
<proteinExistence type="predicted"/>
<dbReference type="Proteomes" id="UP000257109">
    <property type="component" value="Unassembled WGS sequence"/>
</dbReference>
<accession>A0A371HJT2</accession>
<evidence type="ECO:0000313" key="1">
    <source>
        <dbReference type="EMBL" id="RDY02972.1"/>
    </source>
</evidence>
<dbReference type="OrthoDB" id="1750196at2759"/>
<name>A0A371HJT2_MUCPR</name>
<protein>
    <recommendedName>
        <fullName evidence="3">Retrotransposon gag domain-containing protein</fullName>
    </recommendedName>
</protein>
<sequence length="81" mass="9387">MDMAPDCSQLQNMAKGEKEAFKGYARHWRELATCIQPPLSDKEMERVVKFCESTPHRREGGSKDEEKEDCARGPYQLILRQ</sequence>
<evidence type="ECO:0008006" key="3">
    <source>
        <dbReference type="Google" id="ProtNLM"/>
    </source>
</evidence>
<dbReference type="EMBL" id="QJKJ01002421">
    <property type="protein sequence ID" value="RDY02972.1"/>
    <property type="molecule type" value="Genomic_DNA"/>
</dbReference>
<feature type="non-terminal residue" evidence="1">
    <location>
        <position position="1"/>
    </location>
</feature>
<gene>
    <name evidence="1" type="ORF">CR513_13509</name>
</gene>
<organism evidence="1 2">
    <name type="scientific">Mucuna pruriens</name>
    <name type="common">Velvet bean</name>
    <name type="synonym">Dolichos pruriens</name>
    <dbReference type="NCBI Taxonomy" id="157652"/>
    <lineage>
        <taxon>Eukaryota</taxon>
        <taxon>Viridiplantae</taxon>
        <taxon>Streptophyta</taxon>
        <taxon>Embryophyta</taxon>
        <taxon>Tracheophyta</taxon>
        <taxon>Spermatophyta</taxon>
        <taxon>Magnoliopsida</taxon>
        <taxon>eudicotyledons</taxon>
        <taxon>Gunneridae</taxon>
        <taxon>Pentapetalae</taxon>
        <taxon>rosids</taxon>
        <taxon>fabids</taxon>
        <taxon>Fabales</taxon>
        <taxon>Fabaceae</taxon>
        <taxon>Papilionoideae</taxon>
        <taxon>50 kb inversion clade</taxon>
        <taxon>NPAAA clade</taxon>
        <taxon>indigoferoid/millettioid clade</taxon>
        <taxon>Phaseoleae</taxon>
        <taxon>Mucuna</taxon>
    </lineage>
</organism>
<dbReference type="AlphaFoldDB" id="A0A371HJT2"/>